<evidence type="ECO:0000313" key="3">
    <source>
        <dbReference type="EMBL" id="RDW93455.1"/>
    </source>
</evidence>
<organism evidence="3 4">
    <name type="scientific">Aspergillus mulundensis</name>
    <dbReference type="NCBI Taxonomy" id="1810919"/>
    <lineage>
        <taxon>Eukaryota</taxon>
        <taxon>Fungi</taxon>
        <taxon>Dikarya</taxon>
        <taxon>Ascomycota</taxon>
        <taxon>Pezizomycotina</taxon>
        <taxon>Eurotiomycetes</taxon>
        <taxon>Eurotiomycetidae</taxon>
        <taxon>Eurotiales</taxon>
        <taxon>Aspergillaceae</taxon>
        <taxon>Aspergillus</taxon>
        <taxon>Aspergillus subgen. Nidulantes</taxon>
    </lineage>
</organism>
<comment type="caution">
    <text evidence="3">The sequence shown here is derived from an EMBL/GenBank/DDBJ whole genome shotgun (WGS) entry which is preliminary data.</text>
</comment>
<accession>A0A3D8T4H6</accession>
<gene>
    <name evidence="3" type="ORF">DSM5745_00777</name>
</gene>
<sequence length="399" mass="43027">MAKKNENPSLPSVVPAKRPVRRSSRTVAAKRPRQVQPGSVTETVIESDNSFQERDDRAGDGVGVGIGNPEHEGDVHGNISVGYPAEFQQDEGRGEEVAHQTGDTEMVAGLGSGNDLTSCCAAKQLRRLNIAAPWVDDQAGREGCLNTAPPSHLAEEHQTPPVSDTEMQLKSIAVSSSEPATVNVTATVLQLGPSAPFGAHLGDECSAAPALPNGNGSFQATAETVGTAVRSDQFTDATYPVALYEDSATRAMPEIATVPPNETEQEKAFHRLSNHVASLEIYAERVRSELSAKTSENEALAKEVDERDKRIQELEKALAARPKEFLSATQAEDIEGVEYTNKDARIQELEGCVVDQAIMTVSQAKEIKKLTEALKEYEARIQDARELKTGLCNVVQEKM</sequence>
<feature type="compositionally biased region" description="Polar residues" evidence="2">
    <location>
        <begin position="36"/>
        <end position="50"/>
    </location>
</feature>
<keyword evidence="4" id="KW-1185">Reference proteome</keyword>
<dbReference type="EMBL" id="PVWQ01000001">
    <property type="protein sequence ID" value="RDW93455.1"/>
    <property type="molecule type" value="Genomic_DNA"/>
</dbReference>
<feature type="compositionally biased region" description="Basic residues" evidence="2">
    <location>
        <begin position="18"/>
        <end position="33"/>
    </location>
</feature>
<dbReference type="Proteomes" id="UP000256690">
    <property type="component" value="Unassembled WGS sequence"/>
</dbReference>
<dbReference type="RefSeq" id="XP_026608638.1">
    <property type="nucleotide sequence ID" value="XM_026742793.1"/>
</dbReference>
<dbReference type="AlphaFoldDB" id="A0A3D8T4H6"/>
<keyword evidence="1" id="KW-0175">Coiled coil</keyword>
<reference evidence="3 4" key="1">
    <citation type="journal article" date="2018" name="IMA Fungus">
        <title>IMA Genome-F 9: Draft genome sequence of Annulohypoxylon stygium, Aspergillus mulundensis, Berkeleyomyces basicola (syn. Thielaviopsis basicola), Ceratocystis smalleyi, two Cercospora beticola strains, Coleophoma cylindrospora, Fusarium fracticaudum, Phialophora cf. hyalina, and Morchella septimelata.</title>
        <authorList>
            <person name="Wingfield B.D."/>
            <person name="Bills G.F."/>
            <person name="Dong Y."/>
            <person name="Huang W."/>
            <person name="Nel W.J."/>
            <person name="Swalarsk-Parry B.S."/>
            <person name="Vaghefi N."/>
            <person name="Wilken P.M."/>
            <person name="An Z."/>
            <person name="de Beer Z.W."/>
            <person name="De Vos L."/>
            <person name="Chen L."/>
            <person name="Duong T.A."/>
            <person name="Gao Y."/>
            <person name="Hammerbacher A."/>
            <person name="Kikkert J.R."/>
            <person name="Li Y."/>
            <person name="Li H."/>
            <person name="Li K."/>
            <person name="Li Q."/>
            <person name="Liu X."/>
            <person name="Ma X."/>
            <person name="Naidoo K."/>
            <person name="Pethybridge S.J."/>
            <person name="Sun J."/>
            <person name="Steenkamp E.T."/>
            <person name="van der Nest M.A."/>
            <person name="van Wyk S."/>
            <person name="Wingfield M.J."/>
            <person name="Xiong C."/>
            <person name="Yue Q."/>
            <person name="Zhang X."/>
        </authorList>
    </citation>
    <scope>NUCLEOTIDE SEQUENCE [LARGE SCALE GENOMIC DNA]</scope>
    <source>
        <strain evidence="3 4">DSM 5745</strain>
    </source>
</reference>
<proteinExistence type="predicted"/>
<evidence type="ECO:0000256" key="2">
    <source>
        <dbReference type="SAM" id="MobiDB-lite"/>
    </source>
</evidence>
<feature type="coiled-coil region" evidence="1">
    <location>
        <begin position="283"/>
        <end position="317"/>
    </location>
</feature>
<evidence type="ECO:0000313" key="4">
    <source>
        <dbReference type="Proteomes" id="UP000256690"/>
    </source>
</evidence>
<name>A0A3D8T4H6_9EURO</name>
<dbReference type="OrthoDB" id="10683139at2759"/>
<dbReference type="GeneID" id="38111147"/>
<feature type="coiled-coil region" evidence="1">
    <location>
        <begin position="360"/>
        <end position="387"/>
    </location>
</feature>
<protein>
    <submittedName>
        <fullName evidence="3">Uncharacterized protein</fullName>
    </submittedName>
</protein>
<evidence type="ECO:0000256" key="1">
    <source>
        <dbReference type="SAM" id="Coils"/>
    </source>
</evidence>
<feature type="region of interest" description="Disordered" evidence="2">
    <location>
        <begin position="1"/>
        <end position="96"/>
    </location>
</feature>